<dbReference type="OrthoDB" id="9782445at2"/>
<feature type="coiled-coil region" evidence="1">
    <location>
        <begin position="568"/>
        <end position="595"/>
    </location>
</feature>
<proteinExistence type="predicted"/>
<keyword evidence="4" id="KW-1185">Reference proteome</keyword>
<evidence type="ECO:0008006" key="5">
    <source>
        <dbReference type="Google" id="ProtNLM"/>
    </source>
</evidence>
<dbReference type="EMBL" id="CP003052">
    <property type="protein sequence ID" value="AGA92433.1"/>
    <property type="molecule type" value="Genomic_DNA"/>
</dbReference>
<evidence type="ECO:0000256" key="2">
    <source>
        <dbReference type="SAM" id="MobiDB-lite"/>
    </source>
</evidence>
<geneLocation type="plasmid" evidence="3 4">
    <name>pTHIMO01</name>
</geneLocation>
<organism evidence="3 4">
    <name type="scientific">Thioflavicoccus mobilis 8321</name>
    <dbReference type="NCBI Taxonomy" id="765912"/>
    <lineage>
        <taxon>Bacteria</taxon>
        <taxon>Pseudomonadati</taxon>
        <taxon>Pseudomonadota</taxon>
        <taxon>Gammaproteobacteria</taxon>
        <taxon>Chromatiales</taxon>
        <taxon>Chromatiaceae</taxon>
        <taxon>Thioflavicoccus</taxon>
    </lineage>
</organism>
<keyword evidence="1" id="KW-0175">Coiled coil</keyword>
<dbReference type="Proteomes" id="UP000010816">
    <property type="component" value="Plasmid pTHIMO01"/>
</dbReference>
<evidence type="ECO:0000256" key="1">
    <source>
        <dbReference type="SAM" id="Coils"/>
    </source>
</evidence>
<dbReference type="REBASE" id="58664">
    <property type="entry name" value="Tmo8321ORF3781P"/>
</dbReference>
<dbReference type="PATRIC" id="fig|765912.4.peg.3701"/>
<dbReference type="AlphaFoldDB" id="L0H089"/>
<gene>
    <name evidence="3" type="ORF">Thimo_3781</name>
</gene>
<accession>L0H089</accession>
<feature type="compositionally biased region" description="Acidic residues" evidence="2">
    <location>
        <begin position="334"/>
        <end position="348"/>
    </location>
</feature>
<reference evidence="3 4" key="1">
    <citation type="submission" date="2011-09" db="EMBL/GenBank/DDBJ databases">
        <title>Complete sequence of plasmid of Thioflavicoccus mobilis 8321.</title>
        <authorList>
            <consortium name="US DOE Joint Genome Institute"/>
            <person name="Lucas S."/>
            <person name="Han J."/>
            <person name="Lapidus A."/>
            <person name="Cheng J.-F."/>
            <person name="Goodwin L."/>
            <person name="Pitluck S."/>
            <person name="Peters L."/>
            <person name="Ovchinnikova G."/>
            <person name="Lu M."/>
            <person name="Detter J.C."/>
            <person name="Han C."/>
            <person name="Tapia R."/>
            <person name="Land M."/>
            <person name="Hauser L."/>
            <person name="Kyrpides N."/>
            <person name="Ivanova N."/>
            <person name="Pagani I."/>
            <person name="Vogl K."/>
            <person name="Liu Z."/>
            <person name="Imhoff J."/>
            <person name="Thiel V."/>
            <person name="Frigaard N.-U."/>
            <person name="Bryant D."/>
            <person name="Woyke T."/>
        </authorList>
    </citation>
    <scope>NUCLEOTIDE SEQUENCE [LARGE SCALE GENOMIC DNA]</scope>
    <source>
        <strain evidence="3 4">8321</strain>
        <plasmid evidence="4">Plasmid pTHIMO01</plasmid>
    </source>
</reference>
<dbReference type="RefSeq" id="WP_015282549.1">
    <property type="nucleotide sequence ID" value="NC_019941.1"/>
</dbReference>
<dbReference type="HOGENOM" id="CLU_409196_0_0_6"/>
<name>L0H089_9GAMM</name>
<evidence type="ECO:0000313" key="4">
    <source>
        <dbReference type="Proteomes" id="UP000010816"/>
    </source>
</evidence>
<protein>
    <recommendedName>
        <fullName evidence="5">Type II restriction enzyme, methylase subunit</fullName>
    </recommendedName>
</protein>
<evidence type="ECO:0000313" key="3">
    <source>
        <dbReference type="EMBL" id="AGA92433.1"/>
    </source>
</evidence>
<dbReference type="KEGG" id="tmb:Thimo_3781"/>
<feature type="region of interest" description="Disordered" evidence="2">
    <location>
        <begin position="326"/>
        <end position="354"/>
    </location>
</feature>
<sequence length="673" mass="75063">MSLFLRLLGEEDKGAALLEAVRAVAAGEADPRVFDVEPASFEQVPGAPFAYWVRDGIRRMFRLHPAAESDVRRFTKGLCTTDDFRFLRLYWENRGEKQAVRWFHFVNGGSTTRFYQAVNIAINWYKDGLELKAFLDGKIGKENQWSRWINSVTYYFRPGITWPLRTGRFSPQVLPTGTIFSVRSYAAFMPKDALLCALGLMGSSALDFLLKLSLGRSGHPEFVIGVIQQAPFPQLASSECAILADTARTAWSLKRKLDTATLTSHAFLLPALLQVQGKSLDTRCGSWSDRMQQTEQALAEIQSEIDARCFDLYGFDEADRAGVMASDSLGESGQSDDAETGDGDEDESSGPSADPKVLAAEWFDWLVGVAFGRFDLRLATGEREAPPEPEPFDPLPVCSPGMLTSDQGLPLNEPPSGYPIAFPADGILVADADEVQGQVGSDLMSRLRSILRILAVRIEGGDAPGLAAEALEAELCRLLGTKTLRDWLRRPSGFFADHLGRWSKSRRKAPIYWPLSTESGAYTLWIYYPRLTDQTLYTCVNDHIDPKLKEIGADLERLRGNGDLDAKTRKRADALLELQREIQALREELLRVARLPYKPDQNDGVLISAAPLWKLFRHNPWRNALHSCWETLETGGYDWSHLALALWPERVRALCRTDKSVAIAHGLEDLYGG</sequence>
<keyword evidence="3" id="KW-0614">Plasmid</keyword>